<dbReference type="Gene3D" id="3.30.530.20">
    <property type="match status" value="1"/>
</dbReference>
<dbReference type="EMBL" id="BRZM01002590">
    <property type="protein sequence ID" value="GLD74942.1"/>
    <property type="molecule type" value="Genomic_DNA"/>
</dbReference>
<protein>
    <recommendedName>
        <fullName evidence="14">START domain-containing protein 10</fullName>
    </recommendedName>
    <alternativeName>
        <fullName evidence="15">PCTP-like protein</fullName>
    </alternativeName>
    <alternativeName>
        <fullName evidence="16">StAR-related lipid transfer protein 10</fullName>
    </alternativeName>
</protein>
<dbReference type="GO" id="GO:0005829">
    <property type="term" value="C:cytosol"/>
    <property type="evidence" value="ECO:0007669"/>
    <property type="project" value="UniProtKB-ARBA"/>
</dbReference>
<proteinExistence type="predicted"/>
<evidence type="ECO:0000256" key="3">
    <source>
        <dbReference type="ARBA" id="ARBA00004496"/>
    </source>
</evidence>
<evidence type="ECO:0000256" key="5">
    <source>
        <dbReference type="ARBA" id="ARBA00022490"/>
    </source>
</evidence>
<dbReference type="GO" id="GO:0008289">
    <property type="term" value="F:lipid binding"/>
    <property type="evidence" value="ECO:0007669"/>
    <property type="project" value="UniProtKB-KW"/>
</dbReference>
<dbReference type="CDD" id="cd08871">
    <property type="entry name" value="START_STARD10-like"/>
    <property type="match status" value="1"/>
</dbReference>
<keyword evidence="10" id="KW-0969">Cilium</keyword>
<dbReference type="InterPro" id="IPR023393">
    <property type="entry name" value="START-like_dom_sf"/>
</dbReference>
<keyword evidence="7" id="KW-0282">Flagellum</keyword>
<dbReference type="FunFam" id="3.30.530.20:FF:000008">
    <property type="entry name" value="START domain containing 10"/>
    <property type="match status" value="1"/>
</dbReference>
<sequence>MSRTSILPDEAVFADFRKQCLSTDNWLRKYDKDDMQVWVEQPPATKGNHVPKIHKIKCKMTIKNVSAATMYDVLHDAQYRKKWDPTVNESFDIARLSANADVGYYSWICPKPIKNRDVVTLRSWQVTDDEYIIMNFSVKHPKYPPRSDLVRAISILTGYFIKPIGPNSCTFIYLSQADPKGSLPKWVVNKASQVLAPRVMRCVQARRGAELPRGTSELPDQKPWLYLRGRTPSRDGPGQLSVQRSGFAGKWIRVPRGSALEINIIYRKNLVSSLAVLPVGIHESGTTCQPNRYTYRS</sequence>
<dbReference type="InterPro" id="IPR002913">
    <property type="entry name" value="START_lipid-bd_dom"/>
</dbReference>
<keyword evidence="6" id="KW-0597">Phosphoprotein</keyword>
<evidence type="ECO:0000256" key="15">
    <source>
        <dbReference type="ARBA" id="ARBA00076937"/>
    </source>
</evidence>
<evidence type="ECO:0000256" key="8">
    <source>
        <dbReference type="ARBA" id="ARBA00022990"/>
    </source>
</evidence>
<accession>A0AAD3RNH6</accession>
<evidence type="ECO:0000256" key="13">
    <source>
        <dbReference type="ARBA" id="ARBA00023273"/>
    </source>
</evidence>
<keyword evidence="8" id="KW-0007">Acetylation</keyword>
<evidence type="ECO:0000256" key="4">
    <source>
        <dbReference type="ARBA" id="ARBA00022448"/>
    </source>
</evidence>
<evidence type="ECO:0000259" key="17">
    <source>
        <dbReference type="PROSITE" id="PS50848"/>
    </source>
</evidence>
<keyword evidence="19" id="KW-1185">Reference proteome</keyword>
<keyword evidence="13" id="KW-0966">Cell projection</keyword>
<name>A0AAD3RNH6_LATJO</name>
<dbReference type="AlphaFoldDB" id="A0AAD3RNH6"/>
<dbReference type="GO" id="GO:0031514">
    <property type="term" value="C:motile cilium"/>
    <property type="evidence" value="ECO:0007669"/>
    <property type="project" value="UniProtKB-SubCell"/>
</dbReference>
<dbReference type="SUPFAM" id="SSF55961">
    <property type="entry name" value="Bet v1-like"/>
    <property type="match status" value="1"/>
</dbReference>
<dbReference type="PROSITE" id="PS50848">
    <property type="entry name" value="START"/>
    <property type="match status" value="1"/>
</dbReference>
<dbReference type="GO" id="GO:0006869">
    <property type="term" value="P:lipid transport"/>
    <property type="evidence" value="ECO:0007669"/>
    <property type="project" value="UniProtKB-KW"/>
</dbReference>
<evidence type="ECO:0000256" key="9">
    <source>
        <dbReference type="ARBA" id="ARBA00023055"/>
    </source>
</evidence>
<keyword evidence="12" id="KW-0472">Membrane</keyword>
<evidence type="ECO:0000313" key="19">
    <source>
        <dbReference type="Proteomes" id="UP001279410"/>
    </source>
</evidence>
<dbReference type="GO" id="GO:0016020">
    <property type="term" value="C:membrane"/>
    <property type="evidence" value="ECO:0007669"/>
    <property type="project" value="UniProtKB-SubCell"/>
</dbReference>
<keyword evidence="5" id="KW-0963">Cytoplasm</keyword>
<evidence type="ECO:0000256" key="10">
    <source>
        <dbReference type="ARBA" id="ARBA00023069"/>
    </source>
</evidence>
<evidence type="ECO:0000256" key="2">
    <source>
        <dbReference type="ARBA" id="ARBA00004370"/>
    </source>
</evidence>
<keyword evidence="9" id="KW-0445">Lipid transport</keyword>
<evidence type="ECO:0000256" key="11">
    <source>
        <dbReference type="ARBA" id="ARBA00023121"/>
    </source>
</evidence>
<feature type="domain" description="START" evidence="17">
    <location>
        <begin position="38"/>
        <end position="204"/>
    </location>
</feature>
<keyword evidence="11" id="KW-0446">Lipid-binding</keyword>
<reference evidence="18" key="1">
    <citation type="submission" date="2022-08" db="EMBL/GenBank/DDBJ databases">
        <title>Genome sequencing of akame (Lates japonicus).</title>
        <authorList>
            <person name="Hashiguchi Y."/>
            <person name="Takahashi H."/>
        </authorList>
    </citation>
    <scope>NUCLEOTIDE SEQUENCE</scope>
    <source>
        <strain evidence="18">Kochi</strain>
    </source>
</reference>
<organism evidence="18 19">
    <name type="scientific">Lates japonicus</name>
    <name type="common">Japanese lates</name>
    <dbReference type="NCBI Taxonomy" id="270547"/>
    <lineage>
        <taxon>Eukaryota</taxon>
        <taxon>Metazoa</taxon>
        <taxon>Chordata</taxon>
        <taxon>Craniata</taxon>
        <taxon>Vertebrata</taxon>
        <taxon>Euteleostomi</taxon>
        <taxon>Actinopterygii</taxon>
        <taxon>Neopterygii</taxon>
        <taxon>Teleostei</taxon>
        <taxon>Neoteleostei</taxon>
        <taxon>Acanthomorphata</taxon>
        <taxon>Carangaria</taxon>
        <taxon>Carangaria incertae sedis</taxon>
        <taxon>Centropomidae</taxon>
        <taxon>Lates</taxon>
    </lineage>
</organism>
<keyword evidence="4" id="KW-0813">Transport</keyword>
<evidence type="ECO:0000256" key="1">
    <source>
        <dbReference type="ARBA" id="ARBA00004230"/>
    </source>
</evidence>
<evidence type="ECO:0000256" key="14">
    <source>
        <dbReference type="ARBA" id="ARBA00070345"/>
    </source>
</evidence>
<evidence type="ECO:0000313" key="18">
    <source>
        <dbReference type="EMBL" id="GLD74942.1"/>
    </source>
</evidence>
<evidence type="ECO:0000256" key="6">
    <source>
        <dbReference type="ARBA" id="ARBA00022553"/>
    </source>
</evidence>
<dbReference type="InterPro" id="IPR041951">
    <property type="entry name" value="STARD10_START"/>
</dbReference>
<evidence type="ECO:0000256" key="12">
    <source>
        <dbReference type="ARBA" id="ARBA00023136"/>
    </source>
</evidence>
<dbReference type="Pfam" id="PF01852">
    <property type="entry name" value="START"/>
    <property type="match status" value="1"/>
</dbReference>
<gene>
    <name evidence="18" type="ORF">AKAME5_002627400</name>
</gene>
<comment type="subcellular location">
    <subcellularLocation>
        <location evidence="1">Cell projection</location>
        <location evidence="1">Cilium</location>
        <location evidence="1">Flagellum</location>
    </subcellularLocation>
    <subcellularLocation>
        <location evidence="3">Cytoplasm</location>
    </subcellularLocation>
    <subcellularLocation>
        <location evidence="2">Membrane</location>
    </subcellularLocation>
</comment>
<dbReference type="PANTHER" id="PTHR19308">
    <property type="entry name" value="PHOSPHATIDYLCHOLINE TRANSFER PROTEIN"/>
    <property type="match status" value="1"/>
</dbReference>
<dbReference type="InterPro" id="IPR051213">
    <property type="entry name" value="START_lipid_transfer"/>
</dbReference>
<comment type="caution">
    <text evidence="18">The sequence shown here is derived from an EMBL/GenBank/DDBJ whole genome shotgun (WGS) entry which is preliminary data.</text>
</comment>
<dbReference type="Proteomes" id="UP001279410">
    <property type="component" value="Unassembled WGS sequence"/>
</dbReference>
<dbReference type="PANTHER" id="PTHR19308:SF33">
    <property type="entry name" value="START DOMAIN CONTAINING 10"/>
    <property type="match status" value="1"/>
</dbReference>
<dbReference type="SMART" id="SM00234">
    <property type="entry name" value="START"/>
    <property type="match status" value="1"/>
</dbReference>
<evidence type="ECO:0000256" key="16">
    <source>
        <dbReference type="ARBA" id="ARBA00080073"/>
    </source>
</evidence>
<evidence type="ECO:0000256" key="7">
    <source>
        <dbReference type="ARBA" id="ARBA00022846"/>
    </source>
</evidence>